<organism evidence="6 7">
    <name type="scientific">Phytophthora cactorum</name>
    <dbReference type="NCBI Taxonomy" id="29920"/>
    <lineage>
        <taxon>Eukaryota</taxon>
        <taxon>Sar</taxon>
        <taxon>Stramenopiles</taxon>
        <taxon>Oomycota</taxon>
        <taxon>Peronosporomycetes</taxon>
        <taxon>Peronosporales</taxon>
        <taxon>Peronosporaceae</taxon>
        <taxon>Phytophthora</taxon>
    </lineage>
</organism>
<sequence>MVFFILRPEAKTIDCKQDQQQLDQPPKRWKGAFTRAVQTIAEERRQSIGEGRLTSFADVVQAAAAFDRNGHIRMDFDDDDDKYNISGLQEEAKKTQAESLQVTRPRGGGTDLNVPSLAICIMIVGTHGDVQPFVAIAKTRPPRTPRYPRRLS</sequence>
<dbReference type="OrthoDB" id="123523at2759"/>
<comment type="caution">
    <text evidence="6">The sequence shown here is derived from an EMBL/GenBank/DDBJ whole genome shotgun (WGS) entry which is preliminary data.</text>
</comment>
<protein>
    <recommendedName>
        <fullName evidence="8">Glycosyltransferase family 28 N-terminal domain-containing protein</fullName>
    </recommendedName>
</protein>
<evidence type="ECO:0008006" key="8">
    <source>
        <dbReference type="Google" id="ProtNLM"/>
    </source>
</evidence>
<evidence type="ECO:0000313" key="1">
    <source>
        <dbReference type="EMBL" id="KAG2846248.1"/>
    </source>
</evidence>
<reference evidence="1" key="2">
    <citation type="submission" date="2018-10" db="EMBL/GenBank/DDBJ databases">
        <title>Effector identification in a new, highly contiguous assembly of the strawberry crown rot pathogen Phytophthora cactorum.</title>
        <authorList>
            <person name="Armitage A.D."/>
            <person name="Nellist C.F."/>
            <person name="Bates H."/>
            <person name="Vickerstaff R.J."/>
            <person name="Harrison R.J."/>
        </authorList>
    </citation>
    <scope>NUCLEOTIDE SEQUENCE</scope>
    <source>
        <strain evidence="1">15-7</strain>
        <strain evidence="2">4032</strain>
        <strain evidence="3">4040</strain>
        <strain evidence="4">P415</strain>
        <strain evidence="5">P421</strain>
    </source>
</reference>
<dbReference type="Proteomes" id="UP000735874">
    <property type="component" value="Unassembled WGS sequence"/>
</dbReference>
<evidence type="ECO:0000313" key="5">
    <source>
        <dbReference type="EMBL" id="KAG3211716.1"/>
    </source>
</evidence>
<evidence type="ECO:0000313" key="7">
    <source>
        <dbReference type="Proteomes" id="UP000251314"/>
    </source>
</evidence>
<dbReference type="AlphaFoldDB" id="A0A329RQF0"/>
<dbReference type="EMBL" id="MJFZ01000732">
    <property type="protein sequence ID" value="RAW25612.1"/>
    <property type="molecule type" value="Genomic_DNA"/>
</dbReference>
<dbReference type="Proteomes" id="UP000736787">
    <property type="component" value="Unassembled WGS sequence"/>
</dbReference>
<reference evidence="6 7" key="1">
    <citation type="submission" date="2018-01" db="EMBL/GenBank/DDBJ databases">
        <title>Draft genome of the strawberry crown rot pathogen Phytophthora cactorum.</title>
        <authorList>
            <person name="Armitage A.D."/>
            <person name="Lysoe E."/>
            <person name="Nellist C.F."/>
            <person name="Harrison R.J."/>
            <person name="Brurberg M.B."/>
        </authorList>
    </citation>
    <scope>NUCLEOTIDE SEQUENCE [LARGE SCALE GENOMIC DNA]</scope>
    <source>
        <strain evidence="6 7">10300</strain>
    </source>
</reference>
<dbReference type="Proteomes" id="UP000251314">
    <property type="component" value="Unassembled WGS sequence"/>
</dbReference>
<gene>
    <name evidence="6" type="ORF">PC110_g17977</name>
    <name evidence="1" type="ORF">PC113_g18020</name>
    <name evidence="2" type="ORF">PC115_g17506</name>
    <name evidence="3" type="ORF">PC117_g19136</name>
    <name evidence="4" type="ORF">PC118_g17683</name>
    <name evidence="5" type="ORF">PC129_g17318</name>
</gene>
<dbReference type="STRING" id="29920.A0A329RQF0"/>
<evidence type="ECO:0000313" key="3">
    <source>
        <dbReference type="EMBL" id="KAG2911562.1"/>
    </source>
</evidence>
<dbReference type="Proteomes" id="UP000697107">
    <property type="component" value="Unassembled WGS sequence"/>
</dbReference>
<proteinExistence type="predicted"/>
<name>A0A329RQF0_9STRA</name>
<dbReference type="EMBL" id="RCMG01000816">
    <property type="protein sequence ID" value="KAG2846248.1"/>
    <property type="molecule type" value="Genomic_DNA"/>
</dbReference>
<keyword evidence="7" id="KW-1185">Reference proteome</keyword>
<dbReference type="EMBL" id="RCML01000820">
    <property type="protein sequence ID" value="KAG2968985.1"/>
    <property type="molecule type" value="Genomic_DNA"/>
</dbReference>
<evidence type="ECO:0000313" key="4">
    <source>
        <dbReference type="EMBL" id="KAG2968985.1"/>
    </source>
</evidence>
<dbReference type="EMBL" id="RCMK01000812">
    <property type="protein sequence ID" value="KAG2911562.1"/>
    <property type="molecule type" value="Genomic_DNA"/>
</dbReference>
<dbReference type="Proteomes" id="UP000774804">
    <property type="component" value="Unassembled WGS sequence"/>
</dbReference>
<dbReference type="Proteomes" id="UP000760860">
    <property type="component" value="Unassembled WGS sequence"/>
</dbReference>
<evidence type="ECO:0000313" key="6">
    <source>
        <dbReference type="EMBL" id="RAW25612.1"/>
    </source>
</evidence>
<dbReference type="VEuPathDB" id="FungiDB:PC110_g17977"/>
<dbReference type="EMBL" id="RCMV01000921">
    <property type="protein sequence ID" value="KAG3211716.1"/>
    <property type="molecule type" value="Genomic_DNA"/>
</dbReference>
<evidence type="ECO:0000313" key="2">
    <source>
        <dbReference type="EMBL" id="KAG2896501.1"/>
    </source>
</evidence>
<accession>A0A329RQF0</accession>
<dbReference type="EMBL" id="RCMI01000835">
    <property type="protein sequence ID" value="KAG2896501.1"/>
    <property type="molecule type" value="Genomic_DNA"/>
</dbReference>